<feature type="region of interest" description="Disordered" evidence="1">
    <location>
        <begin position="1"/>
        <end position="49"/>
    </location>
</feature>
<dbReference type="EMBL" id="BTGU01000223">
    <property type="protein sequence ID" value="GMN65273.1"/>
    <property type="molecule type" value="Genomic_DNA"/>
</dbReference>
<organism evidence="2 3">
    <name type="scientific">Ficus carica</name>
    <name type="common">Common fig</name>
    <dbReference type="NCBI Taxonomy" id="3494"/>
    <lineage>
        <taxon>Eukaryota</taxon>
        <taxon>Viridiplantae</taxon>
        <taxon>Streptophyta</taxon>
        <taxon>Embryophyta</taxon>
        <taxon>Tracheophyta</taxon>
        <taxon>Spermatophyta</taxon>
        <taxon>Magnoliopsida</taxon>
        <taxon>eudicotyledons</taxon>
        <taxon>Gunneridae</taxon>
        <taxon>Pentapetalae</taxon>
        <taxon>rosids</taxon>
        <taxon>fabids</taxon>
        <taxon>Rosales</taxon>
        <taxon>Moraceae</taxon>
        <taxon>Ficeae</taxon>
        <taxon>Ficus</taxon>
    </lineage>
</organism>
<dbReference type="Proteomes" id="UP001187192">
    <property type="component" value="Unassembled WGS sequence"/>
</dbReference>
<gene>
    <name evidence="2" type="ORF">TIFTF001_034339</name>
</gene>
<evidence type="ECO:0000313" key="2">
    <source>
        <dbReference type="EMBL" id="GMN65273.1"/>
    </source>
</evidence>
<name>A0AA88E0C5_FICCA</name>
<sequence length="141" mass="15845">MAKWPGWSGMSRSGGTSRKRHPRGRRRPRNRRPRQKRLEGRPKGNYPLFGPSTHVIGASCGPRPGPSTSGCRLLELKEFEARLLAEYKDWMRDMKTSFSLATTLAGLDWSFMLEIFEETVGEGDGAVAVAVKREKWSGAPR</sequence>
<dbReference type="AlphaFoldDB" id="A0AA88E0C5"/>
<feature type="compositionally biased region" description="Basic residues" evidence="1">
    <location>
        <begin position="17"/>
        <end position="35"/>
    </location>
</feature>
<comment type="caution">
    <text evidence="2">The sequence shown here is derived from an EMBL/GenBank/DDBJ whole genome shotgun (WGS) entry which is preliminary data.</text>
</comment>
<evidence type="ECO:0000313" key="3">
    <source>
        <dbReference type="Proteomes" id="UP001187192"/>
    </source>
</evidence>
<reference evidence="2" key="1">
    <citation type="submission" date="2023-07" db="EMBL/GenBank/DDBJ databases">
        <title>draft genome sequence of fig (Ficus carica).</title>
        <authorList>
            <person name="Takahashi T."/>
            <person name="Nishimura K."/>
        </authorList>
    </citation>
    <scope>NUCLEOTIDE SEQUENCE</scope>
</reference>
<protein>
    <submittedName>
        <fullName evidence="2">Uncharacterized protein</fullName>
    </submittedName>
</protein>
<proteinExistence type="predicted"/>
<accession>A0AA88E0C5</accession>
<evidence type="ECO:0000256" key="1">
    <source>
        <dbReference type="SAM" id="MobiDB-lite"/>
    </source>
</evidence>
<keyword evidence="3" id="KW-1185">Reference proteome</keyword>